<dbReference type="InterPro" id="IPR045851">
    <property type="entry name" value="AMP-bd_C_sf"/>
</dbReference>
<dbReference type="AlphaFoldDB" id="A0A423JJG5"/>
<evidence type="ECO:0000313" key="5">
    <source>
        <dbReference type="EMBL" id="RON37850.1"/>
    </source>
</evidence>
<evidence type="ECO:0000256" key="2">
    <source>
        <dbReference type="ARBA" id="ARBA00022598"/>
    </source>
</evidence>
<dbReference type="GO" id="GO:0006631">
    <property type="term" value="P:fatty acid metabolic process"/>
    <property type="evidence" value="ECO:0007669"/>
    <property type="project" value="TreeGrafter"/>
</dbReference>
<dbReference type="Pfam" id="PF13193">
    <property type="entry name" value="AMP-binding_C"/>
    <property type="match status" value="1"/>
</dbReference>
<comment type="similarity">
    <text evidence="1">Belongs to the ATP-dependent AMP-binding enzyme family.</text>
</comment>
<dbReference type="InterPro" id="IPR025110">
    <property type="entry name" value="AMP-bd_C"/>
</dbReference>
<dbReference type="RefSeq" id="WP_123366536.1">
    <property type="nucleotide sequence ID" value="NZ_MOBO01000013.1"/>
</dbReference>
<feature type="domain" description="AMP-binding enzyme C-terminal" evidence="4">
    <location>
        <begin position="440"/>
        <end position="515"/>
    </location>
</feature>
<dbReference type="Proteomes" id="UP000286351">
    <property type="component" value="Unassembled WGS sequence"/>
</dbReference>
<dbReference type="SUPFAM" id="SSF56801">
    <property type="entry name" value="Acetyl-CoA synthetase-like"/>
    <property type="match status" value="1"/>
</dbReference>
<dbReference type="PANTHER" id="PTHR43201:SF5">
    <property type="entry name" value="MEDIUM-CHAIN ACYL-COA LIGASE ACSF2, MITOCHONDRIAL"/>
    <property type="match status" value="1"/>
</dbReference>
<dbReference type="GO" id="GO:0031956">
    <property type="term" value="F:medium-chain fatty acid-CoA ligase activity"/>
    <property type="evidence" value="ECO:0007669"/>
    <property type="project" value="TreeGrafter"/>
</dbReference>
<comment type="caution">
    <text evidence="5">The sequence shown here is derived from an EMBL/GenBank/DDBJ whole genome shotgun (WGS) entry which is preliminary data.</text>
</comment>
<dbReference type="InterPro" id="IPR020845">
    <property type="entry name" value="AMP-binding_CS"/>
</dbReference>
<evidence type="ECO:0000256" key="1">
    <source>
        <dbReference type="ARBA" id="ARBA00006432"/>
    </source>
</evidence>
<name>A0A423JJG5_9PSED</name>
<dbReference type="InterPro" id="IPR000873">
    <property type="entry name" value="AMP-dep_synth/lig_dom"/>
</dbReference>
<dbReference type="EMBL" id="MOBO01000013">
    <property type="protein sequence ID" value="RON37850.1"/>
    <property type="molecule type" value="Genomic_DNA"/>
</dbReference>
<feature type="domain" description="AMP-dependent synthetase/ligase" evidence="3">
    <location>
        <begin position="16"/>
        <end position="392"/>
    </location>
</feature>
<sequence length="587" mass="63451">MPVQAFHPKTVYELLQHSAQTYAERIALTYISSLIPPVSGVTPTISDKHVSYRQLLDNVNRTARMVLDLSGKSKPVVSLLLPNIPQSQYLLWAAASVGIANPLNPLLSEDALYSLMLKAQSDLIFVLGPLPESDLWQKTLSVAQRLPNQPKCIPVMTQGSEQCFDALLDLYSAAELEPELRPRADDVAAYFHTGGTTGLPKLACHSHANQVAAARAYMHSMECGPGDVTLNGLPIFHVAGALVNSLGGLASGVQMLLPTLGGFRNPEVIRQHWRLVEHYGITISGGIPTSVASMLEVPLNGHNIGSLRYMLAGGAPVPAALCEQVQAITGLNLYQGYGMTECAGVITLPNLQQPSIPGSAGHVSGEVELRIDGDHGFGEICVKGPTVFPGYLGQSEAPLVDGWLRTGDLGHLDEHGNLFITGRTKDLIIRSGHNIDPAMIENCLENHPAVLMAAAVGMPDEYAGELPVVFVQLRQGHQANINELLQFAFEHIAERPACPKQVFLLDALPLTAVGKIYKQRLRELAAGSLFRQRIALHCGLLDVEVTQQRDGSLLLCLEGVPVEHLTWCTEQARSLGMHLQQTETLLS</sequence>
<dbReference type="PROSITE" id="PS00455">
    <property type="entry name" value="AMP_BINDING"/>
    <property type="match status" value="1"/>
</dbReference>
<reference evidence="5 6" key="1">
    <citation type="submission" date="2016-10" db="EMBL/GenBank/DDBJ databases">
        <title>Comparative genome analysis of multiple Pseudomonas spp. focuses on biocontrol and plant growth promoting traits.</title>
        <authorList>
            <person name="Tao X.-Y."/>
            <person name="Taylor C.G."/>
        </authorList>
    </citation>
    <scope>NUCLEOTIDE SEQUENCE [LARGE SCALE GENOMIC DNA]</scope>
    <source>
        <strain evidence="5 6">38D4</strain>
    </source>
</reference>
<proteinExistence type="inferred from homology"/>
<dbReference type="PANTHER" id="PTHR43201">
    <property type="entry name" value="ACYL-COA SYNTHETASE"/>
    <property type="match status" value="1"/>
</dbReference>
<protein>
    <submittedName>
        <fullName evidence="5">AMP-binding protein</fullName>
    </submittedName>
</protein>
<dbReference type="Gene3D" id="3.40.50.12780">
    <property type="entry name" value="N-terminal domain of ligase-like"/>
    <property type="match status" value="1"/>
</dbReference>
<dbReference type="Pfam" id="PF00501">
    <property type="entry name" value="AMP-binding"/>
    <property type="match status" value="1"/>
</dbReference>
<organism evidence="5 6">
    <name type="scientific">Pseudomonas brassicacearum</name>
    <dbReference type="NCBI Taxonomy" id="930166"/>
    <lineage>
        <taxon>Bacteria</taxon>
        <taxon>Pseudomonadati</taxon>
        <taxon>Pseudomonadota</taxon>
        <taxon>Gammaproteobacteria</taxon>
        <taxon>Pseudomonadales</taxon>
        <taxon>Pseudomonadaceae</taxon>
        <taxon>Pseudomonas</taxon>
    </lineage>
</organism>
<evidence type="ECO:0000259" key="3">
    <source>
        <dbReference type="Pfam" id="PF00501"/>
    </source>
</evidence>
<keyword evidence="2" id="KW-0436">Ligase</keyword>
<dbReference type="Gene3D" id="3.30.300.30">
    <property type="match status" value="1"/>
</dbReference>
<accession>A0A423JJG5</accession>
<gene>
    <name evidence="5" type="ORF">BK664_15615</name>
</gene>
<evidence type="ECO:0000313" key="6">
    <source>
        <dbReference type="Proteomes" id="UP000286351"/>
    </source>
</evidence>
<dbReference type="InterPro" id="IPR042099">
    <property type="entry name" value="ANL_N_sf"/>
</dbReference>
<evidence type="ECO:0000259" key="4">
    <source>
        <dbReference type="Pfam" id="PF13193"/>
    </source>
</evidence>